<dbReference type="InterPro" id="IPR032976">
    <property type="entry name" value="YJEFN_prot_NAXE-like"/>
</dbReference>
<comment type="caution">
    <text evidence="12">The sequence shown here is derived from an EMBL/GenBank/DDBJ whole genome shotgun (WGS) entry which is preliminary data.</text>
</comment>
<keyword evidence="4 10" id="KW-0479">Metal-binding</keyword>
<dbReference type="HAMAP" id="MF_01966">
    <property type="entry name" value="NADHX_epimerase"/>
    <property type="match status" value="1"/>
</dbReference>
<dbReference type="EMBL" id="PYSW02000035">
    <property type="protein sequence ID" value="KAG2378163.1"/>
    <property type="molecule type" value="Genomic_DNA"/>
</dbReference>
<dbReference type="Pfam" id="PF03853">
    <property type="entry name" value="YjeF_N"/>
    <property type="match status" value="1"/>
</dbReference>
<feature type="binding site" evidence="10">
    <location>
        <position position="63"/>
    </location>
    <ligand>
        <name>K(+)</name>
        <dbReference type="ChEBI" id="CHEBI:29103"/>
    </ligand>
</feature>
<keyword evidence="5 10" id="KW-0547">Nucleotide-binding</keyword>
<dbReference type="AlphaFoldDB" id="A0AA88KHT5"/>
<dbReference type="InterPro" id="IPR036652">
    <property type="entry name" value="YjeF_N_dom_sf"/>
</dbReference>
<organism evidence="12 13">
    <name type="scientific">Naegleria lovaniensis</name>
    <name type="common">Amoeba</name>
    <dbReference type="NCBI Taxonomy" id="51637"/>
    <lineage>
        <taxon>Eukaryota</taxon>
        <taxon>Discoba</taxon>
        <taxon>Heterolobosea</taxon>
        <taxon>Tetramitia</taxon>
        <taxon>Eutetramitia</taxon>
        <taxon>Vahlkampfiidae</taxon>
        <taxon>Naegleria</taxon>
    </lineage>
</organism>
<keyword evidence="7 10" id="KW-0630">Potassium</keyword>
<comment type="caution">
    <text evidence="10">Lacks conserved residue(s) required for the propagation of feature annotation.</text>
</comment>
<evidence type="ECO:0000256" key="4">
    <source>
        <dbReference type="ARBA" id="ARBA00022723"/>
    </source>
</evidence>
<feature type="binding site" evidence="10">
    <location>
        <position position="169"/>
    </location>
    <ligand>
        <name>(6S)-NADPHX</name>
        <dbReference type="ChEBI" id="CHEBI:64076"/>
    </ligand>
</feature>
<dbReference type="PROSITE" id="PS51385">
    <property type="entry name" value="YJEF_N"/>
    <property type="match status" value="1"/>
</dbReference>
<sequence>MIKLLNAEESRLIDVALMGEEYGFSNDQLMEMAGMSVAHSCVQAFPLSHFSPKFLVICGPQNNGGDGLVAARHLKHFGYEPVILYPKKESAEKDLFKRLILQCTTLGISIYFSLNELLQNYSLTDFTFILDAIFGYSFSGKSGIREPFKTVIETVKKPEYSSIPIVCIDIPSGWEIDIIDVDENLKLGLRCDILVSLPSPKLCSLNFRGRHFIGGRFMPPQLLKKFGVDLPPYKGTDIIMEISSDMLKIPSTD</sequence>
<evidence type="ECO:0000256" key="3">
    <source>
        <dbReference type="ARBA" id="ARBA00012228"/>
    </source>
</evidence>
<evidence type="ECO:0000256" key="10">
    <source>
        <dbReference type="HAMAP-Rule" id="MF_03159"/>
    </source>
</evidence>
<keyword evidence="6" id="KW-0521">NADP</keyword>
<name>A0AA88KHT5_NAELO</name>
<evidence type="ECO:0000259" key="11">
    <source>
        <dbReference type="PROSITE" id="PS51385"/>
    </source>
</evidence>
<accession>A0AA88KHT5</accession>
<evidence type="ECO:0000313" key="13">
    <source>
        <dbReference type="Proteomes" id="UP000816034"/>
    </source>
</evidence>
<dbReference type="PANTHER" id="PTHR13232:SF10">
    <property type="entry name" value="NAD(P)H-HYDRATE EPIMERASE"/>
    <property type="match status" value="1"/>
</dbReference>
<evidence type="ECO:0000256" key="7">
    <source>
        <dbReference type="ARBA" id="ARBA00022958"/>
    </source>
</evidence>
<reference evidence="12 13" key="1">
    <citation type="journal article" date="2018" name="BMC Genomics">
        <title>The genome of Naegleria lovaniensis, the basis for a comparative approach to unravel pathogenicity factors of the human pathogenic amoeba N. fowleri.</title>
        <authorList>
            <person name="Liechti N."/>
            <person name="Schurch N."/>
            <person name="Bruggmann R."/>
            <person name="Wittwer M."/>
        </authorList>
    </citation>
    <scope>NUCLEOTIDE SEQUENCE [LARGE SCALE GENOMIC DNA]</scope>
    <source>
        <strain evidence="12 13">ATCC 30569</strain>
    </source>
</reference>
<keyword evidence="8 10" id="KW-0520">NAD</keyword>
<dbReference type="GO" id="GO:0005739">
    <property type="term" value="C:mitochondrion"/>
    <property type="evidence" value="ECO:0007669"/>
    <property type="project" value="TreeGrafter"/>
</dbReference>
<dbReference type="Gene3D" id="3.40.50.10260">
    <property type="entry name" value="YjeF N-terminal domain"/>
    <property type="match status" value="1"/>
</dbReference>
<comment type="catalytic activity">
    <reaction evidence="1 10">
        <text>(6R)-NADHX = (6S)-NADHX</text>
        <dbReference type="Rhea" id="RHEA:32215"/>
        <dbReference type="ChEBI" id="CHEBI:64074"/>
        <dbReference type="ChEBI" id="CHEBI:64075"/>
        <dbReference type="EC" id="5.1.99.6"/>
    </reaction>
</comment>
<dbReference type="GO" id="GO:0046872">
    <property type="term" value="F:metal ion binding"/>
    <property type="evidence" value="ECO:0007669"/>
    <property type="project" value="UniProtKB-KW"/>
</dbReference>
<proteinExistence type="inferred from homology"/>
<evidence type="ECO:0000313" key="12">
    <source>
        <dbReference type="EMBL" id="KAG2378163.1"/>
    </source>
</evidence>
<keyword evidence="9 10" id="KW-0413">Isomerase</keyword>
<feature type="domain" description="YjeF N-terminal" evidence="11">
    <location>
        <begin position="10"/>
        <end position="230"/>
    </location>
</feature>
<dbReference type="GO" id="GO:0000166">
    <property type="term" value="F:nucleotide binding"/>
    <property type="evidence" value="ECO:0007669"/>
    <property type="project" value="UniProtKB-KW"/>
</dbReference>
<evidence type="ECO:0000256" key="2">
    <source>
        <dbReference type="ARBA" id="ARBA00000909"/>
    </source>
</evidence>
<dbReference type="SUPFAM" id="SSF64153">
    <property type="entry name" value="YjeF N-terminal domain-like"/>
    <property type="match status" value="1"/>
</dbReference>
<dbReference type="EC" id="5.1.99.6" evidence="3 10"/>
<dbReference type="RefSeq" id="XP_044545425.1">
    <property type="nucleotide sequence ID" value="XM_044698899.1"/>
</dbReference>
<dbReference type="GO" id="GO:0052856">
    <property type="term" value="F:NAD(P)HX epimerase activity"/>
    <property type="evidence" value="ECO:0007669"/>
    <property type="project" value="UniProtKB-UniRule"/>
</dbReference>
<comment type="function">
    <text evidence="10">Catalyzes the epimerization of the S- and R-forms of NAD(P)HX, a damaged form of NAD(P)H that is a result of enzymatic or heat-dependent hydration. This is a prerequisite for the S-specific NAD(P)H-hydrate dehydratase to allow the repair of both epimers of NAD(P)HX.</text>
</comment>
<protein>
    <recommendedName>
        <fullName evidence="3 10">NAD(P)H-hydrate epimerase</fullName>
        <ecNumber evidence="3 10">5.1.99.6</ecNumber>
    </recommendedName>
    <alternativeName>
        <fullName evidence="10">NAD(P)HX epimerase</fullName>
    </alternativeName>
</protein>
<feature type="binding site" evidence="10">
    <location>
        <position position="172"/>
    </location>
    <ligand>
        <name>K(+)</name>
        <dbReference type="ChEBI" id="CHEBI:29103"/>
    </ligand>
</feature>
<evidence type="ECO:0000256" key="1">
    <source>
        <dbReference type="ARBA" id="ARBA00000013"/>
    </source>
</evidence>
<comment type="similarity">
    <text evidence="10">Belongs to the NnrE/AIBP family.</text>
</comment>
<gene>
    <name evidence="12" type="ORF">C9374_008785</name>
</gene>
<dbReference type="PANTHER" id="PTHR13232">
    <property type="entry name" value="NAD(P)H-HYDRATE EPIMERASE"/>
    <property type="match status" value="1"/>
</dbReference>
<comment type="cofactor">
    <cofactor evidence="10">
        <name>K(+)</name>
        <dbReference type="ChEBI" id="CHEBI:29103"/>
    </cofactor>
    <text evidence="10">Binds 1 potassium ion per subunit.</text>
</comment>
<dbReference type="GeneID" id="68101239"/>
<dbReference type="NCBIfam" id="TIGR00197">
    <property type="entry name" value="yjeF_nterm"/>
    <property type="match status" value="1"/>
</dbReference>
<keyword evidence="13" id="KW-1185">Reference proteome</keyword>
<evidence type="ECO:0000256" key="9">
    <source>
        <dbReference type="ARBA" id="ARBA00023235"/>
    </source>
</evidence>
<dbReference type="InterPro" id="IPR004443">
    <property type="entry name" value="YjeF_N_dom"/>
</dbReference>
<evidence type="ECO:0000256" key="6">
    <source>
        <dbReference type="ARBA" id="ARBA00022857"/>
    </source>
</evidence>
<feature type="binding site" evidence="10">
    <location>
        <begin position="62"/>
        <end position="66"/>
    </location>
    <ligand>
        <name>(6S)-NADPHX</name>
        <dbReference type="ChEBI" id="CHEBI:64076"/>
    </ligand>
</feature>
<comment type="catalytic activity">
    <reaction evidence="2 10">
        <text>(6R)-NADPHX = (6S)-NADPHX</text>
        <dbReference type="Rhea" id="RHEA:32227"/>
        <dbReference type="ChEBI" id="CHEBI:64076"/>
        <dbReference type="ChEBI" id="CHEBI:64077"/>
        <dbReference type="EC" id="5.1.99.6"/>
    </reaction>
</comment>
<evidence type="ECO:0000256" key="8">
    <source>
        <dbReference type="ARBA" id="ARBA00023027"/>
    </source>
</evidence>
<feature type="binding site" evidence="10">
    <location>
        <position position="131"/>
    </location>
    <ligand>
        <name>K(+)</name>
        <dbReference type="ChEBI" id="CHEBI:29103"/>
    </ligand>
</feature>
<evidence type="ECO:0000256" key="5">
    <source>
        <dbReference type="ARBA" id="ARBA00022741"/>
    </source>
</evidence>
<dbReference type="Proteomes" id="UP000816034">
    <property type="component" value="Unassembled WGS sequence"/>
</dbReference>